<name>A0A4R0P2P9_9SPHI</name>
<evidence type="ECO:0000313" key="1">
    <source>
        <dbReference type="EMBL" id="TCD07698.1"/>
    </source>
</evidence>
<sequence length="137" mass="14996">MEQYNGTLVLTFLSGEPEKLRLGLISLLAADGASARVTHGDLSMPSYPAANLLMLKEKGSLYQQLLTDTAKINMEDFKVLLRVNMLQERGGVSAIMEAMELLRKNPSAAMIATTSLSEKIGIREDLATQVKREGVTR</sequence>
<reference evidence="1 2" key="1">
    <citation type="submission" date="2019-02" db="EMBL/GenBank/DDBJ databases">
        <title>Pedobacter sp. RP-3-11 sp. nov., isolated from Arctic soil.</title>
        <authorList>
            <person name="Dahal R.H."/>
        </authorList>
    </citation>
    <scope>NUCLEOTIDE SEQUENCE [LARGE SCALE GENOMIC DNA]</scope>
    <source>
        <strain evidence="1 2">RP-3-11</strain>
    </source>
</reference>
<dbReference type="RefSeq" id="WP_131559946.1">
    <property type="nucleotide sequence ID" value="NZ_SJSN01000010.1"/>
</dbReference>
<dbReference type="OrthoDB" id="766713at2"/>
<dbReference type="EMBL" id="SJSN01000010">
    <property type="protein sequence ID" value="TCD07698.1"/>
    <property type="molecule type" value="Genomic_DNA"/>
</dbReference>
<accession>A0A4R0P2P9</accession>
<protein>
    <submittedName>
        <fullName evidence="1">Uncharacterized protein</fullName>
    </submittedName>
</protein>
<keyword evidence="2" id="KW-1185">Reference proteome</keyword>
<comment type="caution">
    <text evidence="1">The sequence shown here is derived from an EMBL/GenBank/DDBJ whole genome shotgun (WGS) entry which is preliminary data.</text>
</comment>
<dbReference type="Proteomes" id="UP000291485">
    <property type="component" value="Unassembled WGS sequence"/>
</dbReference>
<dbReference type="AlphaFoldDB" id="A0A4R0P2P9"/>
<proteinExistence type="predicted"/>
<evidence type="ECO:0000313" key="2">
    <source>
        <dbReference type="Proteomes" id="UP000291485"/>
    </source>
</evidence>
<organism evidence="1 2">
    <name type="scientific">Pedobacter frigidisoli</name>
    <dbReference type="NCBI Taxonomy" id="2530455"/>
    <lineage>
        <taxon>Bacteria</taxon>
        <taxon>Pseudomonadati</taxon>
        <taxon>Bacteroidota</taxon>
        <taxon>Sphingobacteriia</taxon>
        <taxon>Sphingobacteriales</taxon>
        <taxon>Sphingobacteriaceae</taxon>
        <taxon>Pedobacter</taxon>
    </lineage>
</organism>
<gene>
    <name evidence="1" type="ORF">EZ449_14285</name>
</gene>